<dbReference type="EMBL" id="JH594606">
    <property type="protein sequence ID" value="EHQ01802.1"/>
    <property type="molecule type" value="Genomic_DNA"/>
</dbReference>
<dbReference type="InterPro" id="IPR013783">
    <property type="entry name" value="Ig-like_fold"/>
</dbReference>
<feature type="chain" id="PRO_5003559550" evidence="2">
    <location>
        <begin position="22"/>
        <end position="914"/>
    </location>
</feature>
<dbReference type="InterPro" id="IPR016032">
    <property type="entry name" value="Sig_transdc_resp-reg_C-effctor"/>
</dbReference>
<dbReference type="Gene3D" id="2.130.10.10">
    <property type="entry name" value="YVTN repeat-like/Quinoprotein amine dehydrogenase"/>
    <property type="match status" value="1"/>
</dbReference>
<dbReference type="SUPFAM" id="SSF46894">
    <property type="entry name" value="C-terminal effector domain of the bipartite response regulators"/>
    <property type="match status" value="1"/>
</dbReference>
<evidence type="ECO:0000313" key="4">
    <source>
        <dbReference type="EMBL" id="EHQ01802.1"/>
    </source>
</evidence>
<evidence type="ECO:0000256" key="2">
    <source>
        <dbReference type="SAM" id="SignalP"/>
    </source>
</evidence>
<feature type="signal peptide" evidence="2">
    <location>
        <begin position="1"/>
        <end position="21"/>
    </location>
</feature>
<dbReference type="GO" id="GO:0003677">
    <property type="term" value="F:DNA binding"/>
    <property type="evidence" value="ECO:0007669"/>
    <property type="project" value="InterPro"/>
</dbReference>
<dbReference type="RefSeq" id="WP_006988124.1">
    <property type="nucleotide sequence ID" value="NZ_JH594606.1"/>
</dbReference>
<keyword evidence="5" id="KW-1185">Reference proteome</keyword>
<sequence>MKIFIANMLVLLLLSVQDTTSQVLMPPIQNYSTGDYAAASQNWDVSLDDRGILYAANNQGLLSYDGQSWELFPLKSKAIIRSVYSHGARIYIGSYQEFGYWIRDDKGEMCYTSLVPLIKNYAFKSEEIWEIVSYKDAIYFRSFGAIYKYSNNEVEVVISGVFGNKMLVYQDRLLLSISREGLFFLNEDNELEALPDQDILKGQVVMDVAVRNENLLIATRQALYEFDGEKCSLYRDKLLNERFENDELNTILVESSSNIIFGTIKNGIIQYNPVTREIKSFNRNNGLRNNTILGIAKYNGKIWVGLDNGIAEINLNSPISYFIDDTGQLGAVYDMAFHKNKWYLASNTGVYVFENDKLQMLEGGQGHSWNLEIIGGKLYSNHNTGTYEILDKNFVPVEKRAGSFQILPVPNEKDISLIATYTGISIISENGEVIEISDIDFPIKQVVFEDESTFWAAHPYQGLYRLKFNKDYSGIDFLQKIDTIQNVKNYNAHVYKIYDQIAILNNERWYKYNVLLDSLEAFKELDAFSDFRLINEDLGNFWFVGRNKNDLIFTDFKTEKLVLSSVNLENRLVINNENIIRFNDSIFYASLNDGFAEININKVRRQQNGRFKAKPIIKGVEDLEKRYSLKTAPEIPYENSRIISFFVGFPDSKAASLNYELHGTDTISGTVSNGKVSFQNLAHGSYSLQFFGQSPHGKYSPYTNFPFRVLPPWYLSSSMQFLYVLLFLGLILLVYWINRLKLKKHRLLLEQKFEQEHQLKLNNLEKERLLDEITLKRKELANTTMIAAKKNEVLMEIQGELNKDKGKFTDQFQLKRIINKINKAIKNEDEWQVFETNFTELHEDFFRTLLKSYPELSNKDLKLCSYIKMNLSSKEIAPLMGISVRGVEVHRYRLRKKMELDSKENLTSFLIKEF</sequence>
<dbReference type="Pfam" id="PF00196">
    <property type="entry name" value="GerE"/>
    <property type="match status" value="1"/>
</dbReference>
<dbReference type="OrthoDB" id="1090267at2"/>
<protein>
    <submittedName>
        <fullName evidence="4">Regulatory protein LuxR</fullName>
    </submittedName>
</protein>
<dbReference type="Proteomes" id="UP000003844">
    <property type="component" value="Unassembled WGS sequence"/>
</dbReference>
<proteinExistence type="predicted"/>
<keyword evidence="1" id="KW-1133">Transmembrane helix</keyword>
<dbReference type="STRING" id="865937.Gilli_1128"/>
<dbReference type="HOGENOM" id="CLU_013623_0_0_10"/>
<dbReference type="eggNOG" id="COG3292">
    <property type="taxonomic scope" value="Bacteria"/>
</dbReference>
<dbReference type="InterPro" id="IPR015943">
    <property type="entry name" value="WD40/YVTN_repeat-like_dom_sf"/>
</dbReference>
<dbReference type="AlphaFoldDB" id="H2BVD7"/>
<evidence type="ECO:0000259" key="3">
    <source>
        <dbReference type="SMART" id="SM00421"/>
    </source>
</evidence>
<evidence type="ECO:0000256" key="1">
    <source>
        <dbReference type="SAM" id="Phobius"/>
    </source>
</evidence>
<gene>
    <name evidence="4" type="ORF">Gilli_1128</name>
</gene>
<accession>H2BVD7</accession>
<feature type="transmembrane region" description="Helical" evidence="1">
    <location>
        <begin position="713"/>
        <end position="737"/>
    </location>
</feature>
<keyword evidence="1" id="KW-0472">Membrane</keyword>
<feature type="domain" description="HTH luxR-type" evidence="3">
    <location>
        <begin position="853"/>
        <end position="910"/>
    </location>
</feature>
<reference evidence="5" key="1">
    <citation type="journal article" date="2012" name="Stand. Genomic Sci.">
        <title>Genome sequence of the Antarctic rhodopsins-containing flavobacterium Gillisia limnaea type strain (R-8282(T)).</title>
        <authorList>
            <person name="Riedel T."/>
            <person name="Held B."/>
            <person name="Nolan M."/>
            <person name="Lucas S."/>
            <person name="Lapidus A."/>
            <person name="Tice H."/>
            <person name="Del Rio T.G."/>
            <person name="Cheng J.F."/>
            <person name="Han C."/>
            <person name="Tapia R."/>
            <person name="Goodwin L.A."/>
            <person name="Pitluck S."/>
            <person name="Liolios K."/>
            <person name="Mavromatis K."/>
            <person name="Pagani I."/>
            <person name="Ivanova N."/>
            <person name="Mikhailova N."/>
            <person name="Pati A."/>
            <person name="Chen A."/>
            <person name="Palaniappan K."/>
            <person name="Land M."/>
            <person name="Rohde M."/>
            <person name="Tindall B.J."/>
            <person name="Detter J.C."/>
            <person name="Goker M."/>
            <person name="Bristow J."/>
            <person name="Eisen J.A."/>
            <person name="Markowitz V."/>
            <person name="Hugenholtz P."/>
            <person name="Kyrpides N.C."/>
            <person name="Klenk H.P."/>
            <person name="Woyke T."/>
        </authorList>
    </citation>
    <scope>NUCLEOTIDE SEQUENCE [LARGE SCALE GENOMIC DNA]</scope>
    <source>
        <strain evidence="5">DSM 15749 / LMG 21470 / R-8282</strain>
    </source>
</reference>
<dbReference type="InterPro" id="IPR036388">
    <property type="entry name" value="WH-like_DNA-bd_sf"/>
</dbReference>
<organism evidence="4 5">
    <name type="scientific">Gillisia limnaea (strain DSM 15749 / LMG 21470 / R-8282)</name>
    <dbReference type="NCBI Taxonomy" id="865937"/>
    <lineage>
        <taxon>Bacteria</taxon>
        <taxon>Pseudomonadati</taxon>
        <taxon>Bacteroidota</taxon>
        <taxon>Flavobacteriia</taxon>
        <taxon>Flavobacteriales</taxon>
        <taxon>Flavobacteriaceae</taxon>
        <taxon>Gillisia</taxon>
    </lineage>
</organism>
<evidence type="ECO:0000313" key="5">
    <source>
        <dbReference type="Proteomes" id="UP000003844"/>
    </source>
</evidence>
<keyword evidence="2" id="KW-0732">Signal</keyword>
<dbReference type="eggNOG" id="COG4566">
    <property type="taxonomic scope" value="Bacteria"/>
</dbReference>
<dbReference type="Gene3D" id="1.10.10.10">
    <property type="entry name" value="Winged helix-like DNA-binding domain superfamily/Winged helix DNA-binding domain"/>
    <property type="match status" value="1"/>
</dbReference>
<dbReference type="Gene3D" id="2.60.40.10">
    <property type="entry name" value="Immunoglobulins"/>
    <property type="match status" value="1"/>
</dbReference>
<keyword evidence="1" id="KW-0812">Transmembrane</keyword>
<dbReference type="SMART" id="SM00421">
    <property type="entry name" value="HTH_LUXR"/>
    <property type="match status" value="1"/>
</dbReference>
<dbReference type="SUPFAM" id="SSF63829">
    <property type="entry name" value="Calcium-dependent phosphotriesterase"/>
    <property type="match status" value="1"/>
</dbReference>
<dbReference type="GO" id="GO:0006355">
    <property type="term" value="P:regulation of DNA-templated transcription"/>
    <property type="evidence" value="ECO:0007669"/>
    <property type="project" value="InterPro"/>
</dbReference>
<name>H2BVD7_GILLR</name>
<dbReference type="InterPro" id="IPR000792">
    <property type="entry name" value="Tscrpt_reg_LuxR_C"/>
</dbReference>